<proteinExistence type="predicted"/>
<dbReference type="GO" id="GO:0000287">
    <property type="term" value="F:magnesium ion binding"/>
    <property type="evidence" value="ECO:0000318"/>
    <property type="project" value="GO_Central"/>
</dbReference>
<accession>K3YY21</accession>
<dbReference type="AlphaFoldDB" id="K3YY21"/>
<keyword evidence="7" id="KW-1185">Reference proteome</keyword>
<evidence type="ECO:0000256" key="4">
    <source>
        <dbReference type="ARBA" id="ARBA00023235"/>
    </source>
</evidence>
<evidence type="ECO:0000256" key="2">
    <source>
        <dbReference type="ARBA" id="ARBA00022723"/>
    </source>
</evidence>
<dbReference type="GO" id="GO:0010333">
    <property type="term" value="F:terpene synthase activity"/>
    <property type="evidence" value="ECO:0000318"/>
    <property type="project" value="GO_Central"/>
</dbReference>
<dbReference type="STRING" id="4555.K3YY21"/>
<dbReference type="SFLD" id="SFLDG01014">
    <property type="entry name" value="Terpene_Cyclase_Like_1_N-term"/>
    <property type="match status" value="1"/>
</dbReference>
<dbReference type="InterPro" id="IPR036965">
    <property type="entry name" value="Terpene_synth_N_sf"/>
</dbReference>
<dbReference type="Gramene" id="KQL30133">
    <property type="protein sequence ID" value="KQL30133"/>
    <property type="gene ID" value="SETIT_019171mg"/>
</dbReference>
<dbReference type="InParanoid" id="K3YY21"/>
<dbReference type="Gene3D" id="1.50.10.160">
    <property type="match status" value="1"/>
</dbReference>
<dbReference type="HOGENOM" id="CLU_003125_3_2_1"/>
<dbReference type="InterPro" id="IPR008930">
    <property type="entry name" value="Terpenoid_cyclase/PrenylTrfase"/>
</dbReference>
<keyword evidence="4" id="KW-0413">Isomerase</keyword>
<reference evidence="7" key="1">
    <citation type="journal article" date="2012" name="Nat. Biotechnol.">
        <title>Reference genome sequence of the model plant Setaria.</title>
        <authorList>
            <person name="Bennetzen J.L."/>
            <person name="Schmutz J."/>
            <person name="Wang H."/>
            <person name="Percifield R."/>
            <person name="Hawkins J."/>
            <person name="Pontaroli A.C."/>
            <person name="Estep M."/>
            <person name="Feng L."/>
            <person name="Vaughn J.N."/>
            <person name="Grimwood J."/>
            <person name="Jenkins J."/>
            <person name="Barry K."/>
            <person name="Lindquist E."/>
            <person name="Hellsten U."/>
            <person name="Deshpande S."/>
            <person name="Wang X."/>
            <person name="Wu X."/>
            <person name="Mitros T."/>
            <person name="Triplett J."/>
            <person name="Yang X."/>
            <person name="Ye C.Y."/>
            <person name="Mauro-Herrera M."/>
            <person name="Wang L."/>
            <person name="Li P."/>
            <person name="Sharma M."/>
            <person name="Sharma R."/>
            <person name="Ronald P.C."/>
            <person name="Panaud O."/>
            <person name="Kellogg E.A."/>
            <person name="Brutnell T.P."/>
            <person name="Doust A.N."/>
            <person name="Tuskan G.A."/>
            <person name="Rokhsar D."/>
            <person name="Devos K.M."/>
        </authorList>
    </citation>
    <scope>NUCLEOTIDE SEQUENCE [LARGE SCALE GENOMIC DNA]</scope>
    <source>
        <strain evidence="7">cv. Yugu1</strain>
    </source>
</reference>
<dbReference type="FunFam" id="1.50.10.160:FF:000001">
    <property type="entry name" value="Ent-copalyl diphosphate synthase"/>
    <property type="match status" value="1"/>
</dbReference>
<dbReference type="GO" id="GO:0009686">
    <property type="term" value="P:gibberellin biosynthetic process"/>
    <property type="evidence" value="ECO:0000318"/>
    <property type="project" value="GO_Central"/>
</dbReference>
<dbReference type="Proteomes" id="UP000004995">
    <property type="component" value="Unassembled WGS sequence"/>
</dbReference>
<evidence type="ECO:0000259" key="5">
    <source>
        <dbReference type="Pfam" id="PF01397"/>
    </source>
</evidence>
<sequence length="772" mass="87038">MFCYISPSYLESLASAATEAISGNPVGERRQKEPRDTAGIIGAIRVSLRSMGDGEISVSAYDTAWVALVKSMDGGDGPHFPSSIDWIVQNQLYDGSWGDCTFFYAHDRIINTLACVIALASWGIHAEKCEKGLSFIRENMWRLVKEDEDWMLVGFEIALPSLLEMAKDLDLDIPYDHPALQEIYDRRDLKLNKIPKDVLHSIPTTLLHSIEGMPGLDWKRLLNLRFSDGSFMSSPAATAYALMETGDRKCLEFLGTIVNKFNGGAPFLYPVEIYERLWAIDRLERLGISSYFRCEIDDYLTYVYRHWTEEGLGYTRDCAVKDIDDTAMAFRLLRLHGYHVSPCVFKRFEKEDGEFVVYPGQSNQSVSAMYNMYRAADQAAFPGDDGGVLRRARRYCRAFLQGRRASGQLSDKWLIAEGLPGEVAYGLDFPWKASLPRVETRMYLEQYGGGADVWIGKVLYRMHLFNNDLYLKMAKADFISFQRSSRAEWHGLQRWCDKNNLEMYGVTSERALRAYFLAAANIFEPERAAERLGWAQTAVLAEAVTSHILSHSSSDNTRERILCRLASGSLKRLEHAFLFIVAGIQSQAKRLVTCVGCRGEKDSTAEDGLLNALNDLIDHLTSGNASDSLQGAWKQWLMEWTAENGSYKGNTALLLVRSVEICSGRLGSTEQNQKLPEYSQLEQLTYSICSKLGHGVHSQVCSLHTKNVENLDGQVDEEMQELAQSVSQISDPMNRVTKQTFLHVARSYCYVAHCSPETIDSHISKVLFEEVI</sequence>
<dbReference type="PANTHER" id="PTHR31739:SF4">
    <property type="entry name" value="ENT-COPALYL DIPHOSPHATE SYNTHASE, CHLOROPLASTIC"/>
    <property type="match status" value="1"/>
</dbReference>
<keyword evidence="2" id="KW-0479">Metal-binding</keyword>
<dbReference type="SFLD" id="SFLDG01605">
    <property type="entry name" value="Terpene_Cyclase_Like_1_N-term"/>
    <property type="match status" value="1"/>
</dbReference>
<dbReference type="OMA" id="TQRRPRM"/>
<organism evidence="6 7">
    <name type="scientific">Setaria italica</name>
    <name type="common">Foxtail millet</name>
    <name type="synonym">Panicum italicum</name>
    <dbReference type="NCBI Taxonomy" id="4555"/>
    <lineage>
        <taxon>Eukaryota</taxon>
        <taxon>Viridiplantae</taxon>
        <taxon>Streptophyta</taxon>
        <taxon>Embryophyta</taxon>
        <taxon>Tracheophyta</taxon>
        <taxon>Spermatophyta</taxon>
        <taxon>Magnoliopsida</taxon>
        <taxon>Liliopsida</taxon>
        <taxon>Poales</taxon>
        <taxon>Poaceae</taxon>
        <taxon>PACMAD clade</taxon>
        <taxon>Panicoideae</taxon>
        <taxon>Panicodae</taxon>
        <taxon>Paniceae</taxon>
        <taxon>Cenchrinae</taxon>
        <taxon>Setaria</taxon>
    </lineage>
</organism>
<dbReference type="Pfam" id="PF01397">
    <property type="entry name" value="Terpene_synth"/>
    <property type="match status" value="1"/>
</dbReference>
<name>K3YY21_SETIT</name>
<dbReference type="EnsemblPlants" id="KQL30133">
    <property type="protein sequence ID" value="KQL30133"/>
    <property type="gene ID" value="SETIT_019171mg"/>
</dbReference>
<dbReference type="Gene3D" id="1.10.600.10">
    <property type="entry name" value="Farnesyl Diphosphate Synthase"/>
    <property type="match status" value="1"/>
</dbReference>
<dbReference type="PANTHER" id="PTHR31739">
    <property type="entry name" value="ENT-COPALYL DIPHOSPHATE SYNTHASE, CHLOROPLASTIC"/>
    <property type="match status" value="1"/>
</dbReference>
<keyword evidence="3" id="KW-0460">Magnesium</keyword>
<evidence type="ECO:0000313" key="6">
    <source>
        <dbReference type="EnsemblPlants" id="KQL30133"/>
    </source>
</evidence>
<dbReference type="InterPro" id="IPR050148">
    <property type="entry name" value="Terpene_synthase-like"/>
</dbReference>
<dbReference type="FunCoup" id="K3YY21">
    <property type="interactions" value="41"/>
</dbReference>
<dbReference type="SUPFAM" id="SSF48576">
    <property type="entry name" value="Terpenoid synthases"/>
    <property type="match status" value="1"/>
</dbReference>
<dbReference type="Gene3D" id="1.50.10.130">
    <property type="entry name" value="Terpene synthase, N-terminal domain"/>
    <property type="match status" value="1"/>
</dbReference>
<protein>
    <recommendedName>
        <fullName evidence="5">Terpene synthase N-terminal domain-containing protein</fullName>
    </recommendedName>
</protein>
<dbReference type="InterPro" id="IPR001906">
    <property type="entry name" value="Terpene_synth_N"/>
</dbReference>
<feature type="domain" description="Terpene synthase N-terminal" evidence="5">
    <location>
        <begin position="217"/>
        <end position="408"/>
    </location>
</feature>
<dbReference type="eggNOG" id="ENOG502QQN6">
    <property type="taxonomic scope" value="Eukaryota"/>
</dbReference>
<dbReference type="SUPFAM" id="SSF48239">
    <property type="entry name" value="Terpenoid cyclases/Protein prenyltransferases"/>
    <property type="match status" value="2"/>
</dbReference>
<evidence type="ECO:0000256" key="3">
    <source>
        <dbReference type="ARBA" id="ARBA00022842"/>
    </source>
</evidence>
<dbReference type="FunFam" id="1.50.10.130:FF:000002">
    <property type="entry name" value="Ent-copalyl diphosphate synthase, chloroplastic"/>
    <property type="match status" value="1"/>
</dbReference>
<dbReference type="EMBL" id="AGNK02000398">
    <property type="status" value="NOT_ANNOTATED_CDS"/>
    <property type="molecule type" value="Genomic_DNA"/>
</dbReference>
<evidence type="ECO:0000313" key="7">
    <source>
        <dbReference type="Proteomes" id="UP000004995"/>
    </source>
</evidence>
<evidence type="ECO:0000256" key="1">
    <source>
        <dbReference type="ARBA" id="ARBA00001946"/>
    </source>
</evidence>
<dbReference type="GO" id="GO:0016853">
    <property type="term" value="F:isomerase activity"/>
    <property type="evidence" value="ECO:0007669"/>
    <property type="project" value="UniProtKB-KW"/>
</dbReference>
<dbReference type="InterPro" id="IPR008949">
    <property type="entry name" value="Isoprenoid_synthase_dom_sf"/>
</dbReference>
<reference evidence="6" key="2">
    <citation type="submission" date="2018-08" db="UniProtKB">
        <authorList>
            <consortium name="EnsemblPlants"/>
        </authorList>
    </citation>
    <scope>IDENTIFICATION</scope>
    <source>
        <strain evidence="6">Yugu1</strain>
    </source>
</reference>
<dbReference type="GO" id="GO:0009507">
    <property type="term" value="C:chloroplast"/>
    <property type="evidence" value="ECO:0000318"/>
    <property type="project" value="GO_Central"/>
</dbReference>
<comment type="cofactor">
    <cofactor evidence="1">
        <name>Mg(2+)</name>
        <dbReference type="ChEBI" id="CHEBI:18420"/>
    </cofactor>
</comment>